<protein>
    <submittedName>
        <fullName evidence="1">Uncharacterized protein</fullName>
    </submittedName>
</protein>
<dbReference type="Proteomes" id="UP000177659">
    <property type="component" value="Unassembled WGS sequence"/>
</dbReference>
<accession>A0A1F6D101</accession>
<name>A0A1F6D101_9BACT</name>
<sequence>MDQTDRLLRIATALRAQVTEQRIPLVAIVNLQCLTRQIMNSSIPRAQPDTLIQALEEARSRVNQISSGVIEQVVAVRRLEGRPELWIERALCAIGMPARNI</sequence>
<gene>
    <name evidence="1" type="ORF">A3D62_01130</name>
</gene>
<organism evidence="1 2">
    <name type="scientific">Candidatus Kaiserbacteria bacterium RIFCSPHIGHO2_02_FULL_49_11</name>
    <dbReference type="NCBI Taxonomy" id="1798489"/>
    <lineage>
        <taxon>Bacteria</taxon>
        <taxon>Candidatus Kaiseribacteriota</taxon>
    </lineage>
</organism>
<comment type="caution">
    <text evidence="1">The sequence shown here is derived from an EMBL/GenBank/DDBJ whole genome shotgun (WGS) entry which is preliminary data.</text>
</comment>
<proteinExistence type="predicted"/>
<dbReference type="EMBL" id="MFLC01000018">
    <property type="protein sequence ID" value="OGG55106.1"/>
    <property type="molecule type" value="Genomic_DNA"/>
</dbReference>
<reference evidence="1 2" key="1">
    <citation type="journal article" date="2016" name="Nat. Commun.">
        <title>Thousands of microbial genomes shed light on interconnected biogeochemical processes in an aquifer system.</title>
        <authorList>
            <person name="Anantharaman K."/>
            <person name="Brown C.T."/>
            <person name="Hug L.A."/>
            <person name="Sharon I."/>
            <person name="Castelle C.J."/>
            <person name="Probst A.J."/>
            <person name="Thomas B.C."/>
            <person name="Singh A."/>
            <person name="Wilkins M.J."/>
            <person name="Karaoz U."/>
            <person name="Brodie E.L."/>
            <person name="Williams K.H."/>
            <person name="Hubbard S.S."/>
            <person name="Banfield J.F."/>
        </authorList>
    </citation>
    <scope>NUCLEOTIDE SEQUENCE [LARGE SCALE GENOMIC DNA]</scope>
</reference>
<evidence type="ECO:0000313" key="2">
    <source>
        <dbReference type="Proteomes" id="UP000177659"/>
    </source>
</evidence>
<dbReference type="AlphaFoldDB" id="A0A1F6D101"/>
<evidence type="ECO:0000313" key="1">
    <source>
        <dbReference type="EMBL" id="OGG55106.1"/>
    </source>
</evidence>